<dbReference type="EMBL" id="CP049074">
    <property type="protein sequence ID" value="QKQ99507.1"/>
    <property type="molecule type" value="Genomic_DNA"/>
</dbReference>
<evidence type="ECO:0000313" key="2">
    <source>
        <dbReference type="Proteomes" id="UP000509301"/>
    </source>
</evidence>
<accession>A0A6N0NVW1</accession>
<organism evidence="1 2">
    <name type="scientific">Metallosphaera tengchongensis</name>
    <dbReference type="NCBI Taxonomy" id="1532350"/>
    <lineage>
        <taxon>Archaea</taxon>
        <taxon>Thermoproteota</taxon>
        <taxon>Thermoprotei</taxon>
        <taxon>Sulfolobales</taxon>
        <taxon>Sulfolobaceae</taxon>
        <taxon>Metallosphaera</taxon>
    </lineage>
</organism>
<dbReference type="OrthoDB" id="46081at2157"/>
<name>A0A6N0NVW1_9CREN</name>
<dbReference type="SUPFAM" id="SSF140914">
    <property type="entry name" value="PriB N-terminal domain-like"/>
    <property type="match status" value="1"/>
</dbReference>
<protein>
    <submittedName>
        <fullName evidence="1">DNA primase regulatory subunit PriL</fullName>
    </submittedName>
</protein>
<dbReference type="RefSeq" id="WP_174629484.1">
    <property type="nucleotide sequence ID" value="NZ_CP049074.1"/>
</dbReference>
<dbReference type="AlphaFoldDB" id="A0A6N0NVW1"/>
<dbReference type="GO" id="GO:0003899">
    <property type="term" value="F:DNA-directed RNA polymerase activity"/>
    <property type="evidence" value="ECO:0007669"/>
    <property type="project" value="InterPro"/>
</dbReference>
<dbReference type="CDD" id="cd06560">
    <property type="entry name" value="PriL"/>
    <property type="match status" value="1"/>
</dbReference>
<reference evidence="1 2" key="1">
    <citation type="submission" date="2020-02" db="EMBL/GenBank/DDBJ databases">
        <title>Comparative genome analysis reveals the metabolism and evolution of the thermophilic archaeal genus Metallosphaera.</title>
        <authorList>
            <person name="Jiang C."/>
        </authorList>
    </citation>
    <scope>NUCLEOTIDE SEQUENCE [LARGE SCALE GENOMIC DNA]</scope>
    <source>
        <strain evidence="1 2">Ric-A</strain>
    </source>
</reference>
<sequence>MALVDSSKYPFLRPIEEVLRKEGAPDLFTLLSTEGKAIREAKGRIVNILKGGEVRRYSEYMSPQLVFYSLILILGVLNDNRITERVLRTESRYFRREMEKESDDVLQEIAKWSGYTLKISPLRFHMGKKPLTAKYSIHFLEYLRVAKGHHEDSLSLSSNILHKGYVHLNKARLLLLMELALYKKLRDLVKPIPLDKIPESLIDIISIRGGKTPPCVKALMEKRDRNKEEALVLATYMANTGASLDSISLVLEKGGVENLDSALKGIFKEKMVIYSCEKMKELNLCVANCGTKSPLQFYFGNVDITR</sequence>
<gene>
    <name evidence="1" type="ORF">GWK48_03060</name>
</gene>
<dbReference type="InterPro" id="IPR023642">
    <property type="entry name" value="DNA_primase_lsu_PriL"/>
</dbReference>
<evidence type="ECO:0000313" key="1">
    <source>
        <dbReference type="EMBL" id="QKQ99507.1"/>
    </source>
</evidence>
<keyword evidence="2" id="KW-1185">Reference proteome</keyword>
<dbReference type="GeneID" id="55640894"/>
<proteinExistence type="predicted"/>
<dbReference type="Proteomes" id="UP000509301">
    <property type="component" value="Chromosome"/>
</dbReference>
<dbReference type="Pfam" id="PF26466">
    <property type="entry name" value="DNA_primase_lrg_N"/>
    <property type="match status" value="1"/>
</dbReference>
<dbReference type="KEGG" id="mten:GWK48_03060"/>